<reference evidence="1 2" key="2">
    <citation type="journal article" date="2022" name="Mol. Ecol. Resour.">
        <title>The genomes of chicory, endive, great burdock and yacon provide insights into Asteraceae paleo-polyploidization history and plant inulin production.</title>
        <authorList>
            <person name="Fan W."/>
            <person name="Wang S."/>
            <person name="Wang H."/>
            <person name="Wang A."/>
            <person name="Jiang F."/>
            <person name="Liu H."/>
            <person name="Zhao H."/>
            <person name="Xu D."/>
            <person name="Zhang Y."/>
        </authorList>
    </citation>
    <scope>NUCLEOTIDE SEQUENCE [LARGE SCALE GENOMIC DNA]</scope>
    <source>
        <strain evidence="2">cv. Yunnan</strain>
        <tissue evidence="1">Leaves</tissue>
    </source>
</reference>
<evidence type="ECO:0000313" key="1">
    <source>
        <dbReference type="EMBL" id="KAI3756059.1"/>
    </source>
</evidence>
<reference evidence="2" key="1">
    <citation type="journal article" date="2022" name="Mol. Ecol. Resour.">
        <title>The genomes of chicory, endive, great burdock and yacon provide insights into Asteraceae palaeo-polyploidization history and plant inulin production.</title>
        <authorList>
            <person name="Fan W."/>
            <person name="Wang S."/>
            <person name="Wang H."/>
            <person name="Wang A."/>
            <person name="Jiang F."/>
            <person name="Liu H."/>
            <person name="Zhao H."/>
            <person name="Xu D."/>
            <person name="Zhang Y."/>
        </authorList>
    </citation>
    <scope>NUCLEOTIDE SEQUENCE [LARGE SCALE GENOMIC DNA]</scope>
    <source>
        <strain evidence="2">cv. Yunnan</strain>
    </source>
</reference>
<comment type="caution">
    <text evidence="1">The sequence shown here is derived from an EMBL/GenBank/DDBJ whole genome shotgun (WGS) entry which is preliminary data.</text>
</comment>
<proteinExistence type="predicted"/>
<dbReference type="Proteomes" id="UP001056120">
    <property type="component" value="Linkage Group LG18"/>
</dbReference>
<sequence>MVRNFPLGGSPRNHLLPSRVFIFAFIAATIAIVSFLCGKKKRKRPFLPTNHAPRPNENSELLAPTTNDATHVMIEDHNDDPSPPESNKELPPPPRLASIRATSCHIGEMSGRSQGGAKLTSSMSMRLTGGLKGLKKGYSKKDGKRNDEMQGNDKLTREDSLLNKTIILGGKCRIPDEDEDDIILDENGQRITTFHRKQSCSSMSRQSSDAKSRCDP</sequence>
<keyword evidence="2" id="KW-1185">Reference proteome</keyword>
<gene>
    <name evidence="1" type="ORF">L1987_55872</name>
</gene>
<name>A0ACB9EAT9_9ASTR</name>
<organism evidence="1 2">
    <name type="scientific">Smallanthus sonchifolius</name>
    <dbReference type="NCBI Taxonomy" id="185202"/>
    <lineage>
        <taxon>Eukaryota</taxon>
        <taxon>Viridiplantae</taxon>
        <taxon>Streptophyta</taxon>
        <taxon>Embryophyta</taxon>
        <taxon>Tracheophyta</taxon>
        <taxon>Spermatophyta</taxon>
        <taxon>Magnoliopsida</taxon>
        <taxon>eudicotyledons</taxon>
        <taxon>Gunneridae</taxon>
        <taxon>Pentapetalae</taxon>
        <taxon>asterids</taxon>
        <taxon>campanulids</taxon>
        <taxon>Asterales</taxon>
        <taxon>Asteraceae</taxon>
        <taxon>Asteroideae</taxon>
        <taxon>Heliantheae alliance</taxon>
        <taxon>Millerieae</taxon>
        <taxon>Smallanthus</taxon>
    </lineage>
</organism>
<protein>
    <submittedName>
        <fullName evidence="1">Uncharacterized protein</fullName>
    </submittedName>
</protein>
<evidence type="ECO:0000313" key="2">
    <source>
        <dbReference type="Proteomes" id="UP001056120"/>
    </source>
</evidence>
<dbReference type="EMBL" id="CM042035">
    <property type="protein sequence ID" value="KAI3756059.1"/>
    <property type="molecule type" value="Genomic_DNA"/>
</dbReference>
<accession>A0ACB9EAT9</accession>